<evidence type="ECO:0000313" key="1">
    <source>
        <dbReference type="EMBL" id="KAK3198701.1"/>
    </source>
</evidence>
<reference evidence="1" key="1">
    <citation type="journal article" date="2023" name="Plant J.">
        <title>Genome sequences and population genomics provide insights into the demographic history, inbreeding, and mutation load of two 'living fossil' tree species of Dipteronia.</title>
        <authorList>
            <person name="Feng Y."/>
            <person name="Comes H.P."/>
            <person name="Chen J."/>
            <person name="Zhu S."/>
            <person name="Lu R."/>
            <person name="Zhang X."/>
            <person name="Li P."/>
            <person name="Qiu J."/>
            <person name="Olsen K.M."/>
            <person name="Qiu Y."/>
        </authorList>
    </citation>
    <scope>NUCLEOTIDE SEQUENCE</scope>
    <source>
        <strain evidence="1">NBL</strain>
    </source>
</reference>
<protein>
    <submittedName>
        <fullName evidence="1">Uncharacterized protein</fullName>
    </submittedName>
</protein>
<sequence>MARSLFLRIVNVVEGHDNYCMQQRDEIGRLSLTAFQKIIVVLRILAYGPPTYAIDEYIKIEESTTIESTKRFCCVLVEVFTKQYLRSPNANDVAKLLRIGKHHGFLSKLGSNNNINVLEASHLFANLAEGIVPPAHYVIQGKKYNMAIEAQMEASTPEVEMVVDENTRFQEFLARYTQIKDIGAYIALRKCIN</sequence>
<dbReference type="AlphaFoldDB" id="A0AAE0DZM2"/>
<dbReference type="InterPro" id="IPR006912">
    <property type="entry name" value="Harbinger_derived_prot"/>
</dbReference>
<dbReference type="Proteomes" id="UP001281410">
    <property type="component" value="Unassembled WGS sequence"/>
</dbReference>
<organism evidence="1 2">
    <name type="scientific">Dipteronia sinensis</name>
    <dbReference type="NCBI Taxonomy" id="43782"/>
    <lineage>
        <taxon>Eukaryota</taxon>
        <taxon>Viridiplantae</taxon>
        <taxon>Streptophyta</taxon>
        <taxon>Embryophyta</taxon>
        <taxon>Tracheophyta</taxon>
        <taxon>Spermatophyta</taxon>
        <taxon>Magnoliopsida</taxon>
        <taxon>eudicotyledons</taxon>
        <taxon>Gunneridae</taxon>
        <taxon>Pentapetalae</taxon>
        <taxon>rosids</taxon>
        <taxon>malvids</taxon>
        <taxon>Sapindales</taxon>
        <taxon>Sapindaceae</taxon>
        <taxon>Hippocastanoideae</taxon>
        <taxon>Acereae</taxon>
        <taxon>Dipteronia</taxon>
    </lineage>
</organism>
<dbReference type="Pfam" id="PF04827">
    <property type="entry name" value="Plant_tran"/>
    <property type="match status" value="1"/>
</dbReference>
<dbReference type="PANTHER" id="PTHR47150:SF7">
    <property type="entry name" value="NUCLEASE"/>
    <property type="match status" value="1"/>
</dbReference>
<comment type="caution">
    <text evidence="1">The sequence shown here is derived from an EMBL/GenBank/DDBJ whole genome shotgun (WGS) entry which is preliminary data.</text>
</comment>
<evidence type="ECO:0000313" key="2">
    <source>
        <dbReference type="Proteomes" id="UP001281410"/>
    </source>
</evidence>
<dbReference type="PANTHER" id="PTHR47150">
    <property type="entry name" value="OS12G0169200 PROTEIN"/>
    <property type="match status" value="1"/>
</dbReference>
<proteinExistence type="predicted"/>
<name>A0AAE0DZM2_9ROSI</name>
<gene>
    <name evidence="1" type="ORF">Dsin_022116</name>
</gene>
<dbReference type="EMBL" id="JANJYJ010000007">
    <property type="protein sequence ID" value="KAK3198701.1"/>
    <property type="molecule type" value="Genomic_DNA"/>
</dbReference>
<accession>A0AAE0DZM2</accession>
<keyword evidence="2" id="KW-1185">Reference proteome</keyword>